<evidence type="ECO:0000313" key="1">
    <source>
        <dbReference type="EMBL" id="BAT28722.1"/>
    </source>
</evidence>
<reference evidence="1" key="1">
    <citation type="journal article" date="2015" name="Proc. Natl. Acad. Sci. U.S.A.">
        <title>Bacterial clade with the ribosomal RNA operon on a small plasmid rather than the chromosome.</title>
        <authorList>
            <person name="Anda M."/>
            <person name="Ohtsubo Y."/>
            <person name="Okubo T."/>
            <person name="Sugawara M."/>
            <person name="Nagata Y."/>
            <person name="Tsuda M."/>
            <person name="Minamisawa K."/>
            <person name="Mitsui H."/>
        </authorList>
    </citation>
    <scope>NUCLEOTIDE SEQUENCE</scope>
    <source>
        <strain evidence="1">JCM 14755</strain>
    </source>
</reference>
<accession>A0A0P0Z3Z4</accession>
<dbReference type="AlphaFoldDB" id="A0A0P0Z3Z4"/>
<dbReference type="EMBL" id="LC066377">
    <property type="protein sequence ID" value="BAT28722.1"/>
    <property type="molecule type" value="Genomic_DNA"/>
</dbReference>
<sequence>MTDKLSNTQVQKAALWLAAQKEAPHPVVPAIRQKFKLSAVDAVVAIREAQLIRGRSH</sequence>
<dbReference type="RefSeq" id="WP_192842982.1">
    <property type="nucleotide sequence ID" value="NZ_BBWR01000002.1"/>
</dbReference>
<name>A0A0P0Z3Z4_9HYPH</name>
<proteinExistence type="predicted"/>
<protein>
    <submittedName>
        <fullName evidence="1">Uncharacterized protein</fullName>
    </submittedName>
</protein>
<organism evidence="1">
    <name type="scientific">Aureimonas frigidaquae</name>
    <dbReference type="NCBI Taxonomy" id="424757"/>
    <lineage>
        <taxon>Bacteria</taxon>
        <taxon>Pseudomonadati</taxon>
        <taxon>Pseudomonadota</taxon>
        <taxon>Alphaproteobacteria</taxon>
        <taxon>Hyphomicrobiales</taxon>
        <taxon>Aurantimonadaceae</taxon>
        <taxon>Aureimonas</taxon>
    </lineage>
</organism>